<dbReference type="EC" id="2.5.1.-" evidence="3"/>
<dbReference type="Proteomes" id="UP001549691">
    <property type="component" value="Unassembled WGS sequence"/>
</dbReference>
<evidence type="ECO:0000313" key="3">
    <source>
        <dbReference type="EMBL" id="MET7015395.1"/>
    </source>
</evidence>
<dbReference type="SMART" id="SM00450">
    <property type="entry name" value="RHOD"/>
    <property type="match status" value="1"/>
</dbReference>
<evidence type="ECO:0000259" key="2">
    <source>
        <dbReference type="PROSITE" id="PS50206"/>
    </source>
</evidence>
<evidence type="ECO:0000256" key="1">
    <source>
        <dbReference type="ARBA" id="ARBA00023266"/>
    </source>
</evidence>
<organism evidence="3 4">
    <name type="scientific">Uliginosibacterium flavum</name>
    <dbReference type="NCBI Taxonomy" id="1396831"/>
    <lineage>
        <taxon>Bacteria</taxon>
        <taxon>Pseudomonadati</taxon>
        <taxon>Pseudomonadota</taxon>
        <taxon>Betaproteobacteria</taxon>
        <taxon>Rhodocyclales</taxon>
        <taxon>Zoogloeaceae</taxon>
        <taxon>Uliginosibacterium</taxon>
    </lineage>
</organism>
<protein>
    <submittedName>
        <fullName evidence="3">tRNA 2-selenouridine(34) synthase MnmH</fullName>
        <ecNumber evidence="3">2.5.1.-</ecNumber>
    </submittedName>
</protein>
<dbReference type="Pfam" id="PF26341">
    <property type="entry name" value="AAA_SelU"/>
    <property type="match status" value="1"/>
</dbReference>
<dbReference type="PANTHER" id="PTHR30401:SF0">
    <property type="entry name" value="TRNA 2-SELENOURIDINE SYNTHASE"/>
    <property type="match status" value="1"/>
</dbReference>
<dbReference type="SUPFAM" id="SSF52821">
    <property type="entry name" value="Rhodanese/Cell cycle control phosphatase"/>
    <property type="match status" value="1"/>
</dbReference>
<dbReference type="NCBIfam" id="NF008750">
    <property type="entry name" value="PRK11784.1-2"/>
    <property type="match status" value="1"/>
</dbReference>
<gene>
    <name evidence="3" type="primary">mnmH</name>
    <name evidence="3" type="ORF">ABXR19_14485</name>
</gene>
<dbReference type="EMBL" id="JBEWZI010000016">
    <property type="protein sequence ID" value="MET7015395.1"/>
    <property type="molecule type" value="Genomic_DNA"/>
</dbReference>
<reference evidence="3 4" key="1">
    <citation type="submission" date="2024-07" db="EMBL/GenBank/DDBJ databases">
        <title>Uliginosibacterium flavum JJ3220;KACC:17644.</title>
        <authorList>
            <person name="Kim M.K."/>
        </authorList>
    </citation>
    <scope>NUCLEOTIDE SEQUENCE [LARGE SCALE GENOMIC DNA]</scope>
    <source>
        <strain evidence="3 4">KACC:17644</strain>
    </source>
</reference>
<evidence type="ECO:0000313" key="4">
    <source>
        <dbReference type="Proteomes" id="UP001549691"/>
    </source>
</evidence>
<dbReference type="InterPro" id="IPR017582">
    <property type="entry name" value="SelU"/>
</dbReference>
<dbReference type="InterPro" id="IPR001763">
    <property type="entry name" value="Rhodanese-like_dom"/>
</dbReference>
<dbReference type="InterPro" id="IPR036873">
    <property type="entry name" value="Rhodanese-like_dom_sf"/>
</dbReference>
<dbReference type="NCBIfam" id="NF008752">
    <property type="entry name" value="PRK11784.1-4"/>
    <property type="match status" value="1"/>
</dbReference>
<accession>A0ABV2TN99</accession>
<keyword evidence="4" id="KW-1185">Reference proteome</keyword>
<dbReference type="NCBIfam" id="TIGR03167">
    <property type="entry name" value="tRNA_sel_U_synt"/>
    <property type="match status" value="1"/>
</dbReference>
<dbReference type="PANTHER" id="PTHR30401">
    <property type="entry name" value="TRNA 2-SELENOURIDINE SYNTHASE"/>
    <property type="match status" value="1"/>
</dbReference>
<dbReference type="RefSeq" id="WP_354601854.1">
    <property type="nucleotide sequence ID" value="NZ_JBEWZI010000016.1"/>
</dbReference>
<dbReference type="InterPro" id="IPR058840">
    <property type="entry name" value="AAA_SelU"/>
</dbReference>
<feature type="domain" description="Rhodanese" evidence="2">
    <location>
        <begin position="17"/>
        <end position="133"/>
    </location>
</feature>
<comment type="caution">
    <text evidence="3">The sequence shown here is derived from an EMBL/GenBank/DDBJ whole genome shotgun (WGS) entry which is preliminary data.</text>
</comment>
<dbReference type="Gene3D" id="3.40.250.10">
    <property type="entry name" value="Rhodanese-like domain"/>
    <property type="match status" value="1"/>
</dbReference>
<proteinExistence type="predicted"/>
<name>A0ABV2TN99_9RHOO</name>
<dbReference type="PROSITE" id="PS50206">
    <property type="entry name" value="RHODANESE_3"/>
    <property type="match status" value="1"/>
</dbReference>
<dbReference type="GO" id="GO:0016740">
    <property type="term" value="F:transferase activity"/>
    <property type="evidence" value="ECO:0007669"/>
    <property type="project" value="UniProtKB-KW"/>
</dbReference>
<dbReference type="Pfam" id="PF00581">
    <property type="entry name" value="Rhodanese"/>
    <property type="match status" value="1"/>
</dbReference>
<keyword evidence="1" id="KW-0711">Selenium</keyword>
<keyword evidence="3" id="KW-0808">Transferase</keyword>
<sequence length="352" mass="39171">MSKAVVTLADISQFDEIIDVRSPAEYAEDRIPGAINLPVLDDEQRALIGTLYKQHSPFEARRLGGALVAENIAHHLKTTLADRPKNWRPLLYCWRGGMRSGSFVTWMRLVGWQACQLENGYKTWRQHVIDELAAIPARLDLHVLCGPTGSAKTAVLTALSAQGAQVLDLEGIAAHKGSVLGGLPDQGQPAQKWFETCVQQTISRFDPARPVFVEAESRKIGAIFVPEALIARMRAAPCIEIAATRDARIEYLLRDYAWLGEEPAQLVRKLGYLKGIIDNESLARWQAWASERALPALYAELIDKHYDPLYTRSQNRNFTRFDAAGRFSTDDLSEAGVDTLATTIFESTRSIP</sequence>